<accession>A0ABQ9K598</accession>
<dbReference type="CDD" id="cd06257">
    <property type="entry name" value="DnaJ"/>
    <property type="match status" value="1"/>
</dbReference>
<proteinExistence type="inferred from homology"/>
<dbReference type="PANTHER" id="PTHR14021:SF15">
    <property type="entry name" value="IRON-SULFUR CLUSTER CO-CHAPERONE PROTEIN HSCB"/>
    <property type="match status" value="1"/>
</dbReference>
<evidence type="ECO:0000256" key="2">
    <source>
        <dbReference type="ARBA" id="ARBA00023186"/>
    </source>
</evidence>
<dbReference type="Gene3D" id="1.10.287.110">
    <property type="entry name" value="DnaJ domain"/>
    <property type="match status" value="1"/>
</dbReference>
<dbReference type="InterPro" id="IPR009073">
    <property type="entry name" value="HscB_oligo_C"/>
</dbReference>
<evidence type="ECO:0000256" key="1">
    <source>
        <dbReference type="ARBA" id="ARBA00010476"/>
    </source>
</evidence>
<name>A0ABQ9K598_9CUCU</name>
<organism evidence="5 6">
    <name type="scientific">Molorchus minor</name>
    <dbReference type="NCBI Taxonomy" id="1323400"/>
    <lineage>
        <taxon>Eukaryota</taxon>
        <taxon>Metazoa</taxon>
        <taxon>Ecdysozoa</taxon>
        <taxon>Arthropoda</taxon>
        <taxon>Hexapoda</taxon>
        <taxon>Insecta</taxon>
        <taxon>Pterygota</taxon>
        <taxon>Neoptera</taxon>
        <taxon>Endopterygota</taxon>
        <taxon>Coleoptera</taxon>
        <taxon>Polyphaga</taxon>
        <taxon>Cucujiformia</taxon>
        <taxon>Chrysomeloidea</taxon>
        <taxon>Cerambycidae</taxon>
        <taxon>Lamiinae</taxon>
        <taxon>Monochamini</taxon>
        <taxon>Molorchus</taxon>
    </lineage>
</organism>
<gene>
    <name evidence="5" type="ORF">NQ317_018216</name>
</gene>
<dbReference type="SUPFAM" id="SSF46565">
    <property type="entry name" value="Chaperone J-domain"/>
    <property type="match status" value="1"/>
</dbReference>
<evidence type="ECO:0000313" key="6">
    <source>
        <dbReference type="Proteomes" id="UP001162164"/>
    </source>
</evidence>
<comment type="caution">
    <text evidence="5">The sequence shown here is derived from an EMBL/GenBank/DDBJ whole genome shotgun (WGS) entry which is preliminary data.</text>
</comment>
<dbReference type="PROSITE" id="PS50076">
    <property type="entry name" value="DNAJ_2"/>
    <property type="match status" value="1"/>
</dbReference>
<dbReference type="InterPro" id="IPR001623">
    <property type="entry name" value="DnaJ_domain"/>
</dbReference>
<dbReference type="PANTHER" id="PTHR14021">
    <property type="entry name" value="IRON-SULFUR CLUSTER CO-CHAPERONE PROTEIN HSCB"/>
    <property type="match status" value="1"/>
</dbReference>
<dbReference type="Proteomes" id="UP001162164">
    <property type="component" value="Unassembled WGS sequence"/>
</dbReference>
<dbReference type="SMART" id="SM00271">
    <property type="entry name" value="DnaJ"/>
    <property type="match status" value="1"/>
</dbReference>
<sequence length="246" mass="28613">MAQNLTKNSSRLVQGIWNINRYFFDNCRRNKSPNLKPAYVTSKRCSTNICWKCGAHREDAPQVFCDKCNVIQRPHQQENYFKVFDLDENFDVDRQILRNRFRKLQSLLHPDKFSNRSSEEQQISADYSSLLNKAYSNLNVPLKRAEHLLKLRGGSVGESQTVDDPEFLIEIMSLNEEMEEASTNIEKLKDLNKKNRAQSESISKAIDENFKNNDISKAKENVIKLKYFNSLSNRINGRLRELGDTD</sequence>
<feature type="domain" description="J" evidence="4">
    <location>
        <begin position="79"/>
        <end position="151"/>
    </location>
</feature>
<dbReference type="EMBL" id="JAPWTJ010000018">
    <property type="protein sequence ID" value="KAJ8985187.1"/>
    <property type="molecule type" value="Genomic_DNA"/>
</dbReference>
<dbReference type="Pfam" id="PF07743">
    <property type="entry name" value="HSCB_C"/>
    <property type="match status" value="1"/>
</dbReference>
<reference evidence="5" key="1">
    <citation type="journal article" date="2023" name="Insect Mol. Biol.">
        <title>Genome sequencing provides insights into the evolution of gene families encoding plant cell wall-degrading enzymes in longhorned beetles.</title>
        <authorList>
            <person name="Shin N.R."/>
            <person name="Okamura Y."/>
            <person name="Kirsch R."/>
            <person name="Pauchet Y."/>
        </authorList>
    </citation>
    <scope>NUCLEOTIDE SEQUENCE</scope>
    <source>
        <strain evidence="5">MMC_N1</strain>
    </source>
</reference>
<evidence type="ECO:0000259" key="4">
    <source>
        <dbReference type="PROSITE" id="PS50076"/>
    </source>
</evidence>
<protein>
    <recommendedName>
        <fullName evidence="4">J domain-containing protein</fullName>
    </recommendedName>
</protein>
<comment type="similarity">
    <text evidence="1">Belongs to the HscB family.</text>
</comment>
<keyword evidence="3" id="KW-0175">Coiled coil</keyword>
<dbReference type="InterPro" id="IPR004640">
    <property type="entry name" value="HscB"/>
</dbReference>
<dbReference type="InterPro" id="IPR036386">
    <property type="entry name" value="HscB_C_sf"/>
</dbReference>
<feature type="coiled-coil region" evidence="3">
    <location>
        <begin position="171"/>
        <end position="208"/>
    </location>
</feature>
<dbReference type="SUPFAM" id="SSF47144">
    <property type="entry name" value="HSC20 (HSCB), C-terminal oligomerisation domain"/>
    <property type="match status" value="1"/>
</dbReference>
<dbReference type="NCBIfam" id="TIGR00714">
    <property type="entry name" value="hscB"/>
    <property type="match status" value="1"/>
</dbReference>
<dbReference type="Gene3D" id="1.20.1280.20">
    <property type="entry name" value="HscB, C-terminal domain"/>
    <property type="match status" value="1"/>
</dbReference>
<evidence type="ECO:0000256" key="3">
    <source>
        <dbReference type="SAM" id="Coils"/>
    </source>
</evidence>
<dbReference type="InterPro" id="IPR036869">
    <property type="entry name" value="J_dom_sf"/>
</dbReference>
<keyword evidence="6" id="KW-1185">Reference proteome</keyword>
<dbReference type="HAMAP" id="MF_00682">
    <property type="entry name" value="HscB"/>
    <property type="match status" value="1"/>
</dbReference>
<evidence type="ECO:0000313" key="5">
    <source>
        <dbReference type="EMBL" id="KAJ8985187.1"/>
    </source>
</evidence>
<keyword evidence="2" id="KW-0143">Chaperone</keyword>